<proteinExistence type="predicted"/>
<name>A0A813LWN9_POLGL</name>
<accession>A0A813LWN9</accession>
<dbReference type="AlphaFoldDB" id="A0A813LWN9"/>
<evidence type="ECO:0000256" key="1">
    <source>
        <dbReference type="SAM" id="MobiDB-lite"/>
    </source>
</evidence>
<feature type="non-terminal residue" evidence="2">
    <location>
        <position position="896"/>
    </location>
</feature>
<feature type="compositionally biased region" description="Polar residues" evidence="1">
    <location>
        <begin position="57"/>
        <end position="67"/>
    </location>
</feature>
<protein>
    <submittedName>
        <fullName evidence="2">Uncharacterized protein</fullName>
    </submittedName>
</protein>
<dbReference type="Proteomes" id="UP000626109">
    <property type="component" value="Unassembled WGS sequence"/>
</dbReference>
<organism evidence="2 3">
    <name type="scientific">Polarella glacialis</name>
    <name type="common">Dinoflagellate</name>
    <dbReference type="NCBI Taxonomy" id="89957"/>
    <lineage>
        <taxon>Eukaryota</taxon>
        <taxon>Sar</taxon>
        <taxon>Alveolata</taxon>
        <taxon>Dinophyceae</taxon>
        <taxon>Suessiales</taxon>
        <taxon>Suessiaceae</taxon>
        <taxon>Polarella</taxon>
    </lineage>
</organism>
<sequence length="896" mass="96326">AGLRLERFVRRFVRDRLPRSCRVDSSAAWKALCGSSSSASWASTARRQTVVRLCGSGSESATRCSPTSDRSSEDSADSESALEVQLQAPASEDFFFASICWNDWKREQRVTPQISQAAFDPDHCDRAFAGTLALGVVAHCSPHCILSLVIISSMAAHGSTLGMARVMFSTDAVMKNVWGGYSMDIKFSSICRNFWEGSLKQASMKAIVTFTEDPWTQMESLHIPSHANVIVLELRCIRRCNSLQGRTPCLALPSRPGEGNGASLGPSPEDPTDLTVIDVGQPVVNYTLSADASRVAEVSSRKQAKMAALRGSFSFAVPFSFLLAISFSILSASEATGPSSTCAEVDDAASLIHVRRTSGGSPAKAAEKAEAFSQHPGADEAAILKVIDEAFKDVKGPGSFLETNVHEDDTWQICGKINWPSNPSIAPGTMVYMDMQEKLSIIQYCDPNTGSARDDATCKAIYAAHRAILQLVEQFPQGPKFVNASITDWGDYPSYIDGSVGPVVKDPMPPVAPVLNGNAASGWILCDIIRVPELVFVAGRLAPAQAIKMLVRLMWTGRTGSKMSQPCPYIYEEQPGLVPYQGENVHCTGNSADCAAAKGMPLQPAGATFAFTQSLQSSYRASVGGSCDLHPAQLNYPGASQSLVATTKAMGVMGSYASLWACNTVIDPVNQACKLIANPELRGSLSAADFWTLFNYPQDPLQLRELQIKIAETAAKATAASENATVAVIAAIAQLPPSSWMATYFNTFMDLSDGDYEKAMASRHFAVPSFTEDLLASACKAELAFFLIDASPLLGGGKTPEDAIGRAGPCYPHYKTPEDVRWMNAKKGKCDHFVFLETCDLENDLYTVWTWGSKRYLTKQGLLGRPVTATGDPNPAGPWNTGLLCFATLGSLSSVP</sequence>
<feature type="region of interest" description="Disordered" evidence="1">
    <location>
        <begin position="251"/>
        <end position="272"/>
    </location>
</feature>
<gene>
    <name evidence="2" type="ORF">PGLA2088_LOCUS51542</name>
</gene>
<evidence type="ECO:0000313" key="3">
    <source>
        <dbReference type="Proteomes" id="UP000626109"/>
    </source>
</evidence>
<dbReference type="EMBL" id="CAJNNW010037670">
    <property type="protein sequence ID" value="CAE8743722.1"/>
    <property type="molecule type" value="Genomic_DNA"/>
</dbReference>
<evidence type="ECO:0000313" key="2">
    <source>
        <dbReference type="EMBL" id="CAE8743722.1"/>
    </source>
</evidence>
<feature type="region of interest" description="Disordered" evidence="1">
    <location>
        <begin position="57"/>
        <end position="82"/>
    </location>
</feature>
<comment type="caution">
    <text evidence="2">The sequence shown here is derived from an EMBL/GenBank/DDBJ whole genome shotgun (WGS) entry which is preliminary data.</text>
</comment>
<reference evidence="2" key="1">
    <citation type="submission" date="2021-02" db="EMBL/GenBank/DDBJ databases">
        <authorList>
            <person name="Dougan E. K."/>
            <person name="Rhodes N."/>
            <person name="Thang M."/>
            <person name="Chan C."/>
        </authorList>
    </citation>
    <scope>NUCLEOTIDE SEQUENCE</scope>
</reference>